<dbReference type="OrthoDB" id="8121437at2759"/>
<keyword evidence="3" id="KW-0862">Zinc</keyword>
<keyword evidence="1" id="KW-0479">Metal-binding</keyword>
<evidence type="ECO:0000256" key="2">
    <source>
        <dbReference type="ARBA" id="ARBA00022771"/>
    </source>
</evidence>
<keyword evidence="2" id="KW-0863">Zinc-finger</keyword>
<protein>
    <recommendedName>
        <fullName evidence="4">3CxxC-type domain-containing protein</fullName>
    </recommendedName>
</protein>
<proteinExistence type="predicted"/>
<organism evidence="5">
    <name type="scientific">Aspergillus arachidicola</name>
    <dbReference type="NCBI Taxonomy" id="656916"/>
    <lineage>
        <taxon>Eukaryota</taxon>
        <taxon>Fungi</taxon>
        <taxon>Dikarya</taxon>
        <taxon>Ascomycota</taxon>
        <taxon>Pezizomycotina</taxon>
        <taxon>Eurotiomycetes</taxon>
        <taxon>Eurotiomycetidae</taxon>
        <taxon>Eurotiales</taxon>
        <taxon>Aspergillaceae</taxon>
        <taxon>Aspergillus</taxon>
        <taxon>Aspergillus subgen. Circumdati</taxon>
    </lineage>
</organism>
<evidence type="ECO:0000259" key="4">
    <source>
        <dbReference type="SMART" id="SM01328"/>
    </source>
</evidence>
<dbReference type="AlphaFoldDB" id="A0A5N6XMI0"/>
<gene>
    <name evidence="5" type="ORF">BDV24DRAFT_145839</name>
</gene>
<feature type="domain" description="3CxxC-type" evidence="4">
    <location>
        <begin position="51"/>
        <end position="150"/>
    </location>
</feature>
<dbReference type="SMART" id="SM01328">
    <property type="entry name" value="zf-3CxxC"/>
    <property type="match status" value="1"/>
</dbReference>
<evidence type="ECO:0000256" key="1">
    <source>
        <dbReference type="ARBA" id="ARBA00022723"/>
    </source>
</evidence>
<name>A0A5N6XMI0_9EURO</name>
<sequence length="160" mass="18801">MPSKRPKQDHRWSMYPSHHDNVSRLLEEDNLYFEFYELDNTEDCTEEYDTNIMGRFICRNRACSSKGWSSKKIAITMRMYPGAKYNVRVYHQRCKSCDSLSRPSLDNSYAERVVYRLKKWSGIQMSLPHYSGKNKGPSHNSDLCEGCRHGHCNASNSLWF</sequence>
<evidence type="ECO:0000313" key="5">
    <source>
        <dbReference type="EMBL" id="KAE8334455.1"/>
    </source>
</evidence>
<dbReference type="GO" id="GO:0008270">
    <property type="term" value="F:zinc ion binding"/>
    <property type="evidence" value="ECO:0007669"/>
    <property type="project" value="UniProtKB-KW"/>
</dbReference>
<dbReference type="InterPro" id="IPR027377">
    <property type="entry name" value="ZAR1/RTP1-5-like_Znf-3CxxC"/>
</dbReference>
<dbReference type="Pfam" id="PF13695">
    <property type="entry name" value="Zn_ribbon_3CxxC"/>
    <property type="match status" value="1"/>
</dbReference>
<accession>A0A5N6XMI0</accession>
<evidence type="ECO:0000256" key="3">
    <source>
        <dbReference type="ARBA" id="ARBA00022833"/>
    </source>
</evidence>
<dbReference type="Proteomes" id="UP000325558">
    <property type="component" value="Unassembled WGS sequence"/>
</dbReference>
<reference evidence="5" key="1">
    <citation type="submission" date="2019-04" db="EMBL/GenBank/DDBJ databases">
        <title>Friends and foes A comparative genomics study of 23 Aspergillus species from section Flavi.</title>
        <authorList>
            <consortium name="DOE Joint Genome Institute"/>
            <person name="Kjaerbolling I."/>
            <person name="Vesth T."/>
            <person name="Frisvad J.C."/>
            <person name="Nybo J.L."/>
            <person name="Theobald S."/>
            <person name="Kildgaard S."/>
            <person name="Isbrandt T."/>
            <person name="Kuo A."/>
            <person name="Sato A."/>
            <person name="Lyhne E.K."/>
            <person name="Kogle M.E."/>
            <person name="Wiebenga A."/>
            <person name="Kun R.S."/>
            <person name="Lubbers R.J."/>
            <person name="Makela M.R."/>
            <person name="Barry K."/>
            <person name="Chovatia M."/>
            <person name="Clum A."/>
            <person name="Daum C."/>
            <person name="Haridas S."/>
            <person name="He G."/>
            <person name="LaButti K."/>
            <person name="Lipzen A."/>
            <person name="Mondo S."/>
            <person name="Riley R."/>
            <person name="Salamov A."/>
            <person name="Simmons B.A."/>
            <person name="Magnuson J.K."/>
            <person name="Henrissat B."/>
            <person name="Mortensen U.H."/>
            <person name="Larsen T.O."/>
            <person name="Devries R.P."/>
            <person name="Grigoriev I.V."/>
            <person name="Machida M."/>
            <person name="Baker S.E."/>
            <person name="Andersen M.R."/>
        </authorList>
    </citation>
    <scope>NUCLEOTIDE SEQUENCE</scope>
    <source>
        <strain evidence="5">CBS 117612</strain>
    </source>
</reference>
<dbReference type="EMBL" id="ML737276">
    <property type="protein sequence ID" value="KAE8334455.1"/>
    <property type="molecule type" value="Genomic_DNA"/>
</dbReference>